<evidence type="ECO:0000259" key="2">
    <source>
        <dbReference type="PROSITE" id="PS50181"/>
    </source>
</evidence>
<dbReference type="EMBL" id="JASBNA010000040">
    <property type="protein sequence ID" value="KAK7681579.1"/>
    <property type="molecule type" value="Genomic_DNA"/>
</dbReference>
<accession>A0AAW0FTK4</accession>
<dbReference type="Proteomes" id="UP001385951">
    <property type="component" value="Unassembled WGS sequence"/>
</dbReference>
<organism evidence="3 4">
    <name type="scientific">Cerrena zonata</name>
    <dbReference type="NCBI Taxonomy" id="2478898"/>
    <lineage>
        <taxon>Eukaryota</taxon>
        <taxon>Fungi</taxon>
        <taxon>Dikarya</taxon>
        <taxon>Basidiomycota</taxon>
        <taxon>Agaricomycotina</taxon>
        <taxon>Agaricomycetes</taxon>
        <taxon>Polyporales</taxon>
        <taxon>Cerrenaceae</taxon>
        <taxon>Cerrena</taxon>
    </lineage>
</organism>
<dbReference type="SUPFAM" id="SSF50978">
    <property type="entry name" value="WD40 repeat-like"/>
    <property type="match status" value="1"/>
</dbReference>
<dbReference type="InterPro" id="IPR036047">
    <property type="entry name" value="F-box-like_dom_sf"/>
</dbReference>
<evidence type="ECO:0000256" key="1">
    <source>
        <dbReference type="SAM" id="MobiDB-lite"/>
    </source>
</evidence>
<evidence type="ECO:0000313" key="4">
    <source>
        <dbReference type="Proteomes" id="UP001385951"/>
    </source>
</evidence>
<keyword evidence="4" id="KW-1185">Reference proteome</keyword>
<dbReference type="InterPro" id="IPR015943">
    <property type="entry name" value="WD40/YVTN_repeat-like_dom_sf"/>
</dbReference>
<comment type="caution">
    <text evidence="3">The sequence shown here is derived from an EMBL/GenBank/DDBJ whole genome shotgun (WGS) entry which is preliminary data.</text>
</comment>
<name>A0AAW0FTK4_9APHY</name>
<protein>
    <recommendedName>
        <fullName evidence="2">F-box domain-containing protein</fullName>
    </recommendedName>
</protein>
<dbReference type="Gene3D" id="2.130.10.10">
    <property type="entry name" value="YVTN repeat-like/Quinoprotein amine dehydrogenase"/>
    <property type="match status" value="1"/>
</dbReference>
<dbReference type="SUPFAM" id="SSF81383">
    <property type="entry name" value="F-box domain"/>
    <property type="match status" value="1"/>
</dbReference>
<dbReference type="AlphaFoldDB" id="A0AAW0FTK4"/>
<dbReference type="Pfam" id="PF00646">
    <property type="entry name" value="F-box"/>
    <property type="match status" value="1"/>
</dbReference>
<proteinExistence type="predicted"/>
<dbReference type="PROSITE" id="PS50181">
    <property type="entry name" value="FBOX"/>
    <property type="match status" value="1"/>
</dbReference>
<dbReference type="InterPro" id="IPR001810">
    <property type="entry name" value="F-box_dom"/>
</dbReference>
<feature type="domain" description="F-box" evidence="2">
    <location>
        <begin position="2"/>
        <end position="41"/>
    </location>
</feature>
<reference evidence="3 4" key="1">
    <citation type="submission" date="2022-09" db="EMBL/GenBank/DDBJ databases">
        <authorList>
            <person name="Palmer J.M."/>
        </authorList>
    </citation>
    <scope>NUCLEOTIDE SEQUENCE [LARGE SCALE GENOMIC DNA]</scope>
    <source>
        <strain evidence="3 4">DSM 7382</strain>
    </source>
</reference>
<feature type="region of interest" description="Disordered" evidence="1">
    <location>
        <begin position="455"/>
        <end position="498"/>
    </location>
</feature>
<gene>
    <name evidence="3" type="ORF">QCA50_015312</name>
</gene>
<evidence type="ECO:0000313" key="3">
    <source>
        <dbReference type="EMBL" id="KAK7681579.1"/>
    </source>
</evidence>
<sequence length="498" mass="54956">MSKGIHAIPDDVIILVMYFLEVWDLASLACTCKNFHYLVEEYGWSICLRLNPRMSHSLQKSLKLWSTKEQLRYHTITDNHWHCEEFIARPFPVQWTTKFQPTLVINSTRLLLAAGNTIYSYIFASSHSPNHAPRVHLECTYLTSNMVHPQLDITSLVCVPDGGMDRTVYVGYASGVLERLVLPPPNDGHDPSIPIQVIVEKSYDFHTNDLIENISISSSHLLSLSASGNVVYLPLEHSQTPPQLLQLNSRCWSSYLSTRSSSPYAAFCSSSMGPLAIHEVSSSGLSHDPSAFLQSCSGGFKYSAVYAIDGAPIGSPWGSSDQILISGWYDGFINVHDLRTPSRTDHSDPLQKPAHDPVLSLADPWSFEPIYSISSGGGSGSYVVAGSARHSVVAFFDVRAPTKGWSVHAPGNDSSPVYSVIVDGPRVFGATQSRGFVFDFGPGVQEDTYPPVELVHNSRNGGRRQRPRPAAQDQFKRSPKNPVGFYVTKYGHSQGKGW</sequence>
<dbReference type="InterPro" id="IPR036322">
    <property type="entry name" value="WD40_repeat_dom_sf"/>
</dbReference>